<proteinExistence type="predicted"/>
<gene>
    <name evidence="2" type="ORF">E2C01_045933</name>
</gene>
<organism evidence="2 3">
    <name type="scientific">Portunus trituberculatus</name>
    <name type="common">Swimming crab</name>
    <name type="synonym">Neptunus trituberculatus</name>
    <dbReference type="NCBI Taxonomy" id="210409"/>
    <lineage>
        <taxon>Eukaryota</taxon>
        <taxon>Metazoa</taxon>
        <taxon>Ecdysozoa</taxon>
        <taxon>Arthropoda</taxon>
        <taxon>Crustacea</taxon>
        <taxon>Multicrustacea</taxon>
        <taxon>Malacostraca</taxon>
        <taxon>Eumalacostraca</taxon>
        <taxon>Eucarida</taxon>
        <taxon>Decapoda</taxon>
        <taxon>Pleocyemata</taxon>
        <taxon>Brachyura</taxon>
        <taxon>Eubrachyura</taxon>
        <taxon>Portunoidea</taxon>
        <taxon>Portunidae</taxon>
        <taxon>Portuninae</taxon>
        <taxon>Portunus</taxon>
    </lineage>
</organism>
<sequence length="79" mass="8367">MTSQLCRGGGVVGVVRVGSESNLKVLVGSSVEWRVFTALNESSGAERRNDTHTTPTACRAPSTSPPYSPCRPPPCPTEH</sequence>
<feature type="region of interest" description="Disordered" evidence="1">
    <location>
        <begin position="41"/>
        <end position="79"/>
    </location>
</feature>
<evidence type="ECO:0000313" key="2">
    <source>
        <dbReference type="EMBL" id="MPC52074.1"/>
    </source>
</evidence>
<name>A0A5B7G6A8_PORTR</name>
<dbReference type="AlphaFoldDB" id="A0A5B7G6A8"/>
<comment type="caution">
    <text evidence="2">The sequence shown here is derived from an EMBL/GenBank/DDBJ whole genome shotgun (WGS) entry which is preliminary data.</text>
</comment>
<feature type="compositionally biased region" description="Pro residues" evidence="1">
    <location>
        <begin position="63"/>
        <end position="79"/>
    </location>
</feature>
<dbReference type="Proteomes" id="UP000324222">
    <property type="component" value="Unassembled WGS sequence"/>
</dbReference>
<protein>
    <submittedName>
        <fullName evidence="2">Uncharacterized protein</fullName>
    </submittedName>
</protein>
<dbReference type="EMBL" id="VSRR010010607">
    <property type="protein sequence ID" value="MPC52074.1"/>
    <property type="molecule type" value="Genomic_DNA"/>
</dbReference>
<reference evidence="2 3" key="1">
    <citation type="submission" date="2019-05" db="EMBL/GenBank/DDBJ databases">
        <title>Another draft genome of Portunus trituberculatus and its Hox gene families provides insights of decapod evolution.</title>
        <authorList>
            <person name="Jeong J.-H."/>
            <person name="Song I."/>
            <person name="Kim S."/>
            <person name="Choi T."/>
            <person name="Kim D."/>
            <person name="Ryu S."/>
            <person name="Kim W."/>
        </authorList>
    </citation>
    <scope>NUCLEOTIDE SEQUENCE [LARGE SCALE GENOMIC DNA]</scope>
    <source>
        <tissue evidence="2">Muscle</tissue>
    </source>
</reference>
<keyword evidence="3" id="KW-1185">Reference proteome</keyword>
<evidence type="ECO:0000313" key="3">
    <source>
        <dbReference type="Proteomes" id="UP000324222"/>
    </source>
</evidence>
<evidence type="ECO:0000256" key="1">
    <source>
        <dbReference type="SAM" id="MobiDB-lite"/>
    </source>
</evidence>
<accession>A0A5B7G6A8</accession>